<dbReference type="GO" id="GO:0140588">
    <property type="term" value="P:chromatin looping"/>
    <property type="evidence" value="ECO:0007669"/>
    <property type="project" value="InterPro"/>
</dbReference>
<proteinExistence type="inferred from homology"/>
<dbReference type="Pfam" id="PF12765">
    <property type="entry name" value="Cohesin_HEAT"/>
    <property type="match status" value="1"/>
</dbReference>
<comment type="caution">
    <text evidence="8">The sequence shown here is derived from an EMBL/GenBank/DDBJ whole genome shotgun (WGS) entry which is preliminary data.</text>
</comment>
<dbReference type="InterPro" id="IPR026003">
    <property type="entry name" value="Cohesin_HEAT"/>
</dbReference>
<dbReference type="EMBL" id="JAEUBD010000526">
    <property type="protein sequence ID" value="KAH3674021.1"/>
    <property type="molecule type" value="Genomic_DNA"/>
</dbReference>
<reference evidence="8" key="2">
    <citation type="submission" date="2021-01" db="EMBL/GenBank/DDBJ databases">
        <authorList>
            <person name="Schikora-Tamarit M.A."/>
        </authorList>
    </citation>
    <scope>NUCLEOTIDE SEQUENCE</scope>
    <source>
        <strain evidence="8">NCAIM Y.01608</strain>
    </source>
</reference>
<dbReference type="PANTHER" id="PTHR21704:SF18">
    <property type="entry name" value="NIPPED-B-LIKE PROTEIN"/>
    <property type="match status" value="1"/>
</dbReference>
<dbReference type="GO" id="GO:0090694">
    <property type="term" value="C:Scc2-Scc4 cohesin loading complex"/>
    <property type="evidence" value="ECO:0007669"/>
    <property type="project" value="TreeGrafter"/>
</dbReference>
<dbReference type="SUPFAM" id="SSF48371">
    <property type="entry name" value="ARM repeat"/>
    <property type="match status" value="1"/>
</dbReference>
<keyword evidence="9" id="KW-1185">Reference proteome</keyword>
<organism evidence="8 9">
    <name type="scientific">Ogataea polymorpha</name>
    <dbReference type="NCBI Taxonomy" id="460523"/>
    <lineage>
        <taxon>Eukaryota</taxon>
        <taxon>Fungi</taxon>
        <taxon>Dikarya</taxon>
        <taxon>Ascomycota</taxon>
        <taxon>Saccharomycotina</taxon>
        <taxon>Pichiomycetes</taxon>
        <taxon>Pichiales</taxon>
        <taxon>Pichiaceae</taxon>
        <taxon>Ogataea</taxon>
    </lineage>
</organism>
<evidence type="ECO:0000313" key="8">
    <source>
        <dbReference type="EMBL" id="KAH3674021.1"/>
    </source>
</evidence>
<dbReference type="PANTHER" id="PTHR21704">
    <property type="entry name" value="NIPPED-B-LIKE PROTEIN DELANGIN SCC2-RELATED"/>
    <property type="match status" value="1"/>
</dbReference>
<accession>A0A9P8PL49</accession>
<evidence type="ECO:0000256" key="2">
    <source>
        <dbReference type="ARBA" id="ARBA00009252"/>
    </source>
</evidence>
<dbReference type="GO" id="GO:0010468">
    <property type="term" value="P:regulation of gene expression"/>
    <property type="evidence" value="ECO:0007669"/>
    <property type="project" value="InterPro"/>
</dbReference>
<name>A0A9P8PL49_9ASCO</name>
<evidence type="ECO:0000313" key="9">
    <source>
        <dbReference type="Proteomes" id="UP000788993"/>
    </source>
</evidence>
<dbReference type="GO" id="GO:0071169">
    <property type="term" value="P:establishment of protein localization to chromatin"/>
    <property type="evidence" value="ECO:0007669"/>
    <property type="project" value="TreeGrafter"/>
</dbReference>
<protein>
    <recommendedName>
        <fullName evidence="6">Sister chromatid cohesion protein</fullName>
    </recommendedName>
</protein>
<keyword evidence="4 6" id="KW-0539">Nucleus</keyword>
<dbReference type="GO" id="GO:0034087">
    <property type="term" value="P:establishment of mitotic sister chromatid cohesion"/>
    <property type="evidence" value="ECO:0007669"/>
    <property type="project" value="TreeGrafter"/>
</dbReference>
<comment type="subcellular location">
    <subcellularLocation>
        <location evidence="1 6">Nucleus</location>
    </subcellularLocation>
</comment>
<dbReference type="GO" id="GO:0003682">
    <property type="term" value="F:chromatin binding"/>
    <property type="evidence" value="ECO:0007669"/>
    <property type="project" value="TreeGrafter"/>
</dbReference>
<evidence type="ECO:0000256" key="1">
    <source>
        <dbReference type="ARBA" id="ARBA00004123"/>
    </source>
</evidence>
<reference evidence="8" key="1">
    <citation type="journal article" date="2021" name="Open Biol.">
        <title>Shared evolutionary footprints suggest mitochondrial oxidative damage underlies multiple complex I losses in fungi.</title>
        <authorList>
            <person name="Schikora-Tamarit M.A."/>
            <person name="Marcet-Houben M."/>
            <person name="Nosek J."/>
            <person name="Gabaldon T."/>
        </authorList>
    </citation>
    <scope>NUCLEOTIDE SEQUENCE</scope>
    <source>
        <strain evidence="8">NCAIM Y.01608</strain>
    </source>
</reference>
<comment type="similarity">
    <text evidence="2 6">Belongs to the SCC2/Nipped-B family.</text>
</comment>
<feature type="domain" description="Sister chromatid cohesion C-terminal" evidence="7">
    <location>
        <begin position="1332"/>
        <end position="1503"/>
    </location>
</feature>
<dbReference type="InterPro" id="IPR016024">
    <property type="entry name" value="ARM-type_fold"/>
</dbReference>
<keyword evidence="3 6" id="KW-0677">Repeat</keyword>
<dbReference type="InterPro" id="IPR033031">
    <property type="entry name" value="Scc2/Nipped-B"/>
</dbReference>
<dbReference type="Proteomes" id="UP000788993">
    <property type="component" value="Unassembled WGS sequence"/>
</dbReference>
<dbReference type="InterPro" id="IPR024986">
    <property type="entry name" value="Nipped-B_C"/>
</dbReference>
<evidence type="ECO:0000256" key="4">
    <source>
        <dbReference type="ARBA" id="ARBA00023242"/>
    </source>
</evidence>
<keyword evidence="5 6" id="KW-0131">Cell cycle</keyword>
<dbReference type="GO" id="GO:0061775">
    <property type="term" value="F:cohesin loader activity"/>
    <property type="evidence" value="ECO:0007669"/>
    <property type="project" value="InterPro"/>
</dbReference>
<dbReference type="CDD" id="cd23958">
    <property type="entry name" value="SCC2"/>
    <property type="match status" value="1"/>
</dbReference>
<dbReference type="GO" id="GO:1990414">
    <property type="term" value="P:replication-born double-strand break repair via sister chromatid exchange"/>
    <property type="evidence" value="ECO:0007669"/>
    <property type="project" value="TreeGrafter"/>
</dbReference>
<evidence type="ECO:0000259" key="7">
    <source>
        <dbReference type="Pfam" id="PF12830"/>
    </source>
</evidence>
<gene>
    <name evidence="8" type="ORF">OGATHE_002001</name>
</gene>
<dbReference type="InterPro" id="IPR011989">
    <property type="entry name" value="ARM-like"/>
</dbReference>
<dbReference type="Gene3D" id="1.25.10.10">
    <property type="entry name" value="Leucine-rich Repeat Variant"/>
    <property type="match status" value="1"/>
</dbReference>
<dbReference type="Pfam" id="PF12830">
    <property type="entry name" value="Nipped-B_C"/>
    <property type="match status" value="1"/>
</dbReference>
<evidence type="ECO:0000256" key="6">
    <source>
        <dbReference type="RuleBase" id="RU364107"/>
    </source>
</evidence>
<evidence type="ECO:0000256" key="5">
    <source>
        <dbReference type="ARBA" id="ARBA00023306"/>
    </source>
</evidence>
<evidence type="ECO:0000256" key="3">
    <source>
        <dbReference type="ARBA" id="ARBA00022737"/>
    </source>
</evidence>
<sequence>MVIDRSIGSLVTTSHVSWIVTTTGLSLLSTYVMLSSRYLVDILSTVEHDGSALPANTDFKKPVLSALFLRRESSSLRYSSQRIVEMDRVLSCEILARTWSANEIRFGTSIIRSHGRCVIGLITLRSIERSLLLITRSSATFSGSSGSNSWCERLITPLSVSELCDDNGNLNSSPLFSLILAIHEARFSLIFGNCGRITSSMSHACSLALSAHNFSDGRNICVDMKILKLNKSEKSNKYFMDLPHDLASALLNQPLSYILPKQDNKRDVDDELLREFKVSDQLEQITFKKPAMKLPARTAAEHTKPSGMLERHILAAVSSKRSWTKPDLKVKRIKIDSTPTDFDSAQHQPSDTGFSIAEERPTVHLDSRKLQTEAKNKLVSILQDPFELDPDTLQALEDSMNRLWYAKQLKDVDAQLLVRLNETCSAMLDFQFAKFGGDEIDAACQAAKCAILVMLVFTSNHSDKQLYLETYLTSVLDFVYACGDALQNSNVSDFDDFLKSYIKIMDLVACYAKQNSLEDSIVTKLEYFTLKLCFSDSKQDPSYDRLRVAASNVIYEIFNRNPDQRVFLLHEIVNSFDQLSPHKTNSRQYHLAQGFSVQLVTMLLVRLIQSFSVCYEFDEAYWKVSEKKREELNSSIYSHIDASADELARLSNEIASLLVTKITSNYDPTGKKVLENFIEDLLAMTEYPEYSGSETLLESFLHTLMFVFSSDNYSAQIEAFALELMGIIGSKILALRRGQQPLRFSADMSVADFQTLFEQYLAVWHNLKTYQSFFAFKLFTKVHALTKSASDKLLSCCQRAEFLLLQIINQKVPFPKIDRPADYLAVLASQNLFAHYDSSLRLIVKSLDHPRTRSRNRAVKNLSLLIEREPSLLTLPTVKQSLAARLVEQYASVRDSIVELLLNTVPAHPELISDLYGAACDRIGDASMAVRKKAISLARVMYEHSTEQTVRTAVCEKLLRRLDDEEDAVVDLAVACLKDLLLLSHEDPLARAETMVCVIGKSEKNWHYFERFLREKVVHHFATSPELRKAVAAVIQAILEHVTSQVHCDHERVQNMTGLLAILVKCDGTLLSQDQLVSLQPYITDDSSTGSSLCYNILQIFHYTLPQTRSLKKTFIHRCQTSLLARLTKFNARELEEAMPCLWLLSLMKKDTEKLSRACISSLALLRPYLAKIREKSYEPDPKVFRLLFLLGNVGRHCRLDAHTELFQAANLGFKATDTVSGFIIKHISVFCDESLDASSQRVAIKNLLNVCITHPRWFMSERILDVMDRAFQSNDPDLQDIVVNTLATFLELQDREAVLRNGLDFKDSKTLKLDVQVFHGESAEYVNDGICSSLVQRYLHHVLKNCLVDESGHSLRAVTFLKLVVRFGFANPKLCIATIVALEASQTPAIRSTALAMHEQLFEKYESLIESGYMEGLRMAFDYRKRLSGQLLSETTLFRCMMSVLDGSRTAGKRFLRLLMKLVANFEDPDPLFVGYVAVNLAAVHFRQQDHVYFLVSGLEQIIDSEAAELVERTDEEDDWDVLGAQARALFVLMRLKDVLVTNYNLSDERILKYQTSAKDFRGAITRVDTVPLDVADLDLARRKGGRVSQKLCTKLLELLPENAEALFDVVEAVVRVEDRDVVDHVLGEHERAVGVDPEPREVVDEQREQTGENAADGVHFQRRVEAQMVVERAENSVEKLEHLVARFCSVDCWLRRRLEIVHCLAAEDVFHVAFD</sequence>